<evidence type="ECO:0008006" key="2">
    <source>
        <dbReference type="Google" id="ProtNLM"/>
    </source>
</evidence>
<protein>
    <recommendedName>
        <fullName evidence="2">LysR substrate-binding domain-containing protein</fullName>
    </recommendedName>
</protein>
<evidence type="ECO:0000313" key="1">
    <source>
        <dbReference type="EMBL" id="WTT15634.1"/>
    </source>
</evidence>
<reference evidence="1" key="1">
    <citation type="submission" date="2022-10" db="EMBL/GenBank/DDBJ databases">
        <title>The complete genomes of actinobacterial strains from the NBC collection.</title>
        <authorList>
            <person name="Joergensen T.S."/>
            <person name="Alvarez Arevalo M."/>
            <person name="Sterndorff E.B."/>
            <person name="Faurdal D."/>
            <person name="Vuksanovic O."/>
            <person name="Mourched A.-S."/>
            <person name="Charusanti P."/>
            <person name="Shaw S."/>
            <person name="Blin K."/>
            <person name="Weber T."/>
        </authorList>
    </citation>
    <scope>NUCLEOTIDE SEQUENCE</scope>
    <source>
        <strain evidence="1">NBC_00093</strain>
    </source>
</reference>
<proteinExistence type="predicted"/>
<organism evidence="1">
    <name type="scientific">Streptomyces sp. NBC_00093</name>
    <dbReference type="NCBI Taxonomy" id="2975649"/>
    <lineage>
        <taxon>Bacteria</taxon>
        <taxon>Bacillati</taxon>
        <taxon>Actinomycetota</taxon>
        <taxon>Actinomycetes</taxon>
        <taxon>Kitasatosporales</taxon>
        <taxon>Streptomycetaceae</taxon>
        <taxon>Streptomyces</taxon>
    </lineage>
</organism>
<name>A0AAU1ZV37_9ACTN</name>
<dbReference type="EMBL" id="CP108222">
    <property type="protein sequence ID" value="WTT15634.1"/>
    <property type="molecule type" value="Genomic_DNA"/>
</dbReference>
<gene>
    <name evidence="1" type="ORF">OHA22_08925</name>
</gene>
<dbReference type="AlphaFoldDB" id="A0AAU1ZV37"/>
<sequence length="146" mass="15600">MRLDLPSIRTEHPQNATLLDFLRAQGAPPRGPNDYALGEWQLHTHPDLLDRLTELAPHAPLHAAYGVPVLAYEGIAAAAALGTSTLLVRLPAAPTNLKVDAPVPPLADHGWQAVDAWQSELPSAEGHRRLSGTIQGALAHARDLTS</sequence>
<accession>A0AAU1ZV37</accession>